<dbReference type="PANTHER" id="PTHR31424:SF5">
    <property type="entry name" value="APPLE DOMAIN-CONTAINING PROTEIN"/>
    <property type="match status" value="1"/>
</dbReference>
<evidence type="ECO:0000313" key="2">
    <source>
        <dbReference type="Proteomes" id="UP000789759"/>
    </source>
</evidence>
<dbReference type="EMBL" id="CAJVQA010019851">
    <property type="protein sequence ID" value="CAG8760946.1"/>
    <property type="molecule type" value="Genomic_DNA"/>
</dbReference>
<organism evidence="1 2">
    <name type="scientific">Cetraspora pellucida</name>
    <dbReference type="NCBI Taxonomy" id="1433469"/>
    <lineage>
        <taxon>Eukaryota</taxon>
        <taxon>Fungi</taxon>
        <taxon>Fungi incertae sedis</taxon>
        <taxon>Mucoromycota</taxon>
        <taxon>Glomeromycotina</taxon>
        <taxon>Glomeromycetes</taxon>
        <taxon>Diversisporales</taxon>
        <taxon>Gigasporaceae</taxon>
        <taxon>Cetraspora</taxon>
    </lineage>
</organism>
<reference evidence="1" key="1">
    <citation type="submission" date="2021-06" db="EMBL/GenBank/DDBJ databases">
        <authorList>
            <person name="Kallberg Y."/>
            <person name="Tangrot J."/>
            <person name="Rosling A."/>
        </authorList>
    </citation>
    <scope>NUCLEOTIDE SEQUENCE</scope>
    <source>
        <strain evidence="1">FL966</strain>
    </source>
</reference>
<evidence type="ECO:0000313" key="1">
    <source>
        <dbReference type="EMBL" id="CAG8760946.1"/>
    </source>
</evidence>
<dbReference type="OrthoDB" id="2357358at2759"/>
<sequence length="409" mass="48161">MSLNQNKYPENNPFMFKQSNTNYNYHIINKGFYPSNSKIYYTSARSHSGTKYKIPDNYLVQTSWGRGKSQHIIEYEIEYDSDGPVFRIRFNENSQHYVIESKESSTAVANNYLQDISLTTTNETPHISNQDIEEEISQYICKADYRRVNDILLFIIPDIVARNVLNVNNPVINVHISGDGCNVGRKIKHVMITCTILDDISNIHKADLHYTIILYLGGENYEMLQKKIKLYFSSDWKFMAIMLGFNAPNATYFCPWCLCTKKEIGNKDKMYKIEKNINQLKSEFFNDRISQTLNLPPLGHLKVPLLPMISLNHYVPDELHIMLRIWDRLWELVIQELKSENRFDNHVRAIINVEMQKISVDDKEKVLCDFNFEVIFDEEQAILINHLWRDFYTLYKLIKDRETDPTFFI</sequence>
<feature type="non-terminal residue" evidence="1">
    <location>
        <position position="1"/>
    </location>
</feature>
<dbReference type="PANTHER" id="PTHR31424">
    <property type="entry name" value="PROTEIN CBG23806"/>
    <property type="match status" value="1"/>
</dbReference>
<accession>A0A9N9J3L3</accession>
<comment type="caution">
    <text evidence="1">The sequence shown here is derived from an EMBL/GenBank/DDBJ whole genome shotgun (WGS) entry which is preliminary data.</text>
</comment>
<name>A0A9N9J3L3_9GLOM</name>
<dbReference type="Proteomes" id="UP000789759">
    <property type="component" value="Unassembled WGS sequence"/>
</dbReference>
<protein>
    <submittedName>
        <fullName evidence="1">24299_t:CDS:1</fullName>
    </submittedName>
</protein>
<dbReference type="AlphaFoldDB" id="A0A9N9J3L3"/>
<gene>
    <name evidence="1" type="ORF">CPELLU_LOCUS15299</name>
</gene>
<proteinExistence type="predicted"/>
<keyword evidence="2" id="KW-1185">Reference proteome</keyword>